<protein>
    <submittedName>
        <fullName evidence="8">O-antigen ligase</fullName>
    </submittedName>
</protein>
<keyword evidence="8" id="KW-0436">Ligase</keyword>
<dbReference type="Proteomes" id="UP000245469">
    <property type="component" value="Unassembled WGS sequence"/>
</dbReference>
<feature type="transmembrane region" description="Helical" evidence="6">
    <location>
        <begin position="325"/>
        <end position="345"/>
    </location>
</feature>
<dbReference type="Pfam" id="PF04932">
    <property type="entry name" value="Wzy_C"/>
    <property type="match status" value="1"/>
</dbReference>
<name>A0A315ZVI7_9ACTN</name>
<sequence>MARRTDDGGAAVSGQLRSAPALATARKVVLLAGIGGVAVLLCAALVVLVPGSPIAGSVLLVAALCGGVALFSVPVHWLPGIALVTFVVIPMQLLPSQGAGNVLRPALVILYVWLLRRLLATPLRALADPANPADPHPIRSAFGWYLMTSVSAVLLAVWTWTAIGWSPIPTTSTSWTASFLLSAFLPLLVLDAREEARVLRSCFLWAGAAAGAYAMLEQAVRSSPLFDAVYAALGAAVGAPWAVYRAEVSFGHPLFAGAFLTVPAVLGIVGWLQGGRRRELVLGAIAAVGVVMTVSRGSLLAVGAGLVAGAAALALVMPGVRKERLLAVVPFGIIAVLGLGAFGPLSQREDSVESGLSADVRFRALDVALRSAEQTGWLGGGPATSGVLGRQFSQIVIENSILQLLMSLGVPGLLLFVLVVGSACIVALQRGDAAAAAVVVAYVVAIAGFNALDAVRGMHVMMGFLLLLALHGRRLDTVIPPQRLRQQQRRDPNQQRPAAVSALRHGPVGAEATP</sequence>
<keyword evidence="4 6" id="KW-0472">Membrane</keyword>
<organism evidence="8 9">
    <name type="scientific">Quadrisphaera granulorum</name>
    <dbReference type="NCBI Taxonomy" id="317664"/>
    <lineage>
        <taxon>Bacteria</taxon>
        <taxon>Bacillati</taxon>
        <taxon>Actinomycetota</taxon>
        <taxon>Actinomycetes</taxon>
        <taxon>Kineosporiales</taxon>
        <taxon>Kineosporiaceae</taxon>
        <taxon>Quadrisphaera</taxon>
    </lineage>
</organism>
<evidence type="ECO:0000313" key="9">
    <source>
        <dbReference type="Proteomes" id="UP000245469"/>
    </source>
</evidence>
<evidence type="ECO:0000256" key="4">
    <source>
        <dbReference type="ARBA" id="ARBA00023136"/>
    </source>
</evidence>
<feature type="transmembrane region" description="Helical" evidence="6">
    <location>
        <begin position="142"/>
        <end position="163"/>
    </location>
</feature>
<feature type="transmembrane region" description="Helical" evidence="6">
    <location>
        <begin position="228"/>
        <end position="244"/>
    </location>
</feature>
<dbReference type="PANTHER" id="PTHR37422">
    <property type="entry name" value="TEICHURONIC ACID BIOSYNTHESIS PROTEIN TUAE"/>
    <property type="match status" value="1"/>
</dbReference>
<evidence type="ECO:0000313" key="8">
    <source>
        <dbReference type="EMBL" id="PWJ48644.1"/>
    </source>
</evidence>
<feature type="transmembrane region" description="Helical" evidence="6">
    <location>
        <begin position="301"/>
        <end position="318"/>
    </location>
</feature>
<dbReference type="InterPro" id="IPR051533">
    <property type="entry name" value="WaaL-like"/>
</dbReference>
<dbReference type="RefSeq" id="WP_109775998.1">
    <property type="nucleotide sequence ID" value="NZ_QGDQ01000029.1"/>
</dbReference>
<reference evidence="8 9" key="1">
    <citation type="submission" date="2018-03" db="EMBL/GenBank/DDBJ databases">
        <title>Genomic Encyclopedia of Archaeal and Bacterial Type Strains, Phase II (KMG-II): from individual species to whole genera.</title>
        <authorList>
            <person name="Goeker M."/>
        </authorList>
    </citation>
    <scope>NUCLEOTIDE SEQUENCE [LARGE SCALE GENOMIC DNA]</scope>
    <source>
        <strain evidence="8 9">DSM 44889</strain>
    </source>
</reference>
<evidence type="ECO:0000256" key="5">
    <source>
        <dbReference type="SAM" id="MobiDB-lite"/>
    </source>
</evidence>
<comment type="caution">
    <text evidence="8">The sequence shown here is derived from an EMBL/GenBank/DDBJ whole genome shotgun (WGS) entry which is preliminary data.</text>
</comment>
<feature type="transmembrane region" description="Helical" evidence="6">
    <location>
        <begin position="401"/>
        <end position="426"/>
    </location>
</feature>
<proteinExistence type="predicted"/>
<dbReference type="AlphaFoldDB" id="A0A315ZVI7"/>
<feature type="transmembrane region" description="Helical" evidence="6">
    <location>
        <begin position="250"/>
        <end position="272"/>
    </location>
</feature>
<feature type="transmembrane region" description="Helical" evidence="6">
    <location>
        <begin position="433"/>
        <end position="452"/>
    </location>
</feature>
<dbReference type="GO" id="GO:0016874">
    <property type="term" value="F:ligase activity"/>
    <property type="evidence" value="ECO:0007669"/>
    <property type="project" value="UniProtKB-KW"/>
</dbReference>
<feature type="transmembrane region" description="Helical" evidence="6">
    <location>
        <begin position="54"/>
        <end position="71"/>
    </location>
</feature>
<dbReference type="GO" id="GO:0016020">
    <property type="term" value="C:membrane"/>
    <property type="evidence" value="ECO:0007669"/>
    <property type="project" value="UniProtKB-SubCell"/>
</dbReference>
<keyword evidence="3 6" id="KW-1133">Transmembrane helix</keyword>
<evidence type="ECO:0000256" key="6">
    <source>
        <dbReference type="SAM" id="Phobius"/>
    </source>
</evidence>
<feature type="transmembrane region" description="Helical" evidence="6">
    <location>
        <begin position="198"/>
        <end position="216"/>
    </location>
</feature>
<gene>
    <name evidence="8" type="ORF">BXY45_12925</name>
</gene>
<comment type="subcellular location">
    <subcellularLocation>
        <location evidence="1">Membrane</location>
        <topology evidence="1">Multi-pass membrane protein</topology>
    </subcellularLocation>
</comment>
<feature type="transmembrane region" description="Helical" evidence="6">
    <location>
        <begin position="175"/>
        <end position="192"/>
    </location>
</feature>
<accession>A0A315ZVI7</accession>
<feature type="domain" description="O-antigen ligase-related" evidence="7">
    <location>
        <begin position="284"/>
        <end position="417"/>
    </location>
</feature>
<evidence type="ECO:0000256" key="1">
    <source>
        <dbReference type="ARBA" id="ARBA00004141"/>
    </source>
</evidence>
<evidence type="ECO:0000259" key="7">
    <source>
        <dbReference type="Pfam" id="PF04932"/>
    </source>
</evidence>
<evidence type="ECO:0000256" key="2">
    <source>
        <dbReference type="ARBA" id="ARBA00022692"/>
    </source>
</evidence>
<keyword evidence="9" id="KW-1185">Reference proteome</keyword>
<dbReference type="InterPro" id="IPR007016">
    <property type="entry name" value="O-antigen_ligase-rel_domated"/>
</dbReference>
<dbReference type="EMBL" id="QGDQ01000029">
    <property type="protein sequence ID" value="PWJ48644.1"/>
    <property type="molecule type" value="Genomic_DNA"/>
</dbReference>
<evidence type="ECO:0000256" key="3">
    <source>
        <dbReference type="ARBA" id="ARBA00022989"/>
    </source>
</evidence>
<feature type="region of interest" description="Disordered" evidence="5">
    <location>
        <begin position="481"/>
        <end position="514"/>
    </location>
</feature>
<dbReference type="PANTHER" id="PTHR37422:SF13">
    <property type="entry name" value="LIPOPOLYSACCHARIDE BIOSYNTHESIS PROTEIN PA4999-RELATED"/>
    <property type="match status" value="1"/>
</dbReference>
<feature type="transmembrane region" description="Helical" evidence="6">
    <location>
        <begin position="28"/>
        <end position="49"/>
    </location>
</feature>
<keyword evidence="2 6" id="KW-0812">Transmembrane</keyword>